<keyword evidence="7" id="KW-0812">Transmembrane</keyword>
<dbReference type="InterPro" id="IPR017900">
    <property type="entry name" value="4Fe4S_Fe_S_CS"/>
</dbReference>
<evidence type="ECO:0000256" key="5">
    <source>
        <dbReference type="ARBA" id="ARBA00023004"/>
    </source>
</evidence>
<keyword evidence="5" id="KW-0408">Iron</keyword>
<dbReference type="SUPFAM" id="SSF54862">
    <property type="entry name" value="4Fe-4S ferredoxins"/>
    <property type="match status" value="1"/>
</dbReference>
<evidence type="ECO:0000256" key="4">
    <source>
        <dbReference type="ARBA" id="ARBA00022982"/>
    </source>
</evidence>
<reference evidence="9 10" key="1">
    <citation type="submission" date="2019-08" db="EMBL/GenBank/DDBJ databases">
        <title>Isolation and enrichment of carboxydotrophic bacteria from anaerobic sludge for the production of bio-based chemicals from syngas.</title>
        <authorList>
            <person name="Antares A.L."/>
            <person name="Moreira J."/>
            <person name="Diender M."/>
            <person name="Parshina S.N."/>
            <person name="Stams A.J.M."/>
            <person name="Alves M."/>
            <person name="Alves J.I."/>
            <person name="Sousa D.Z."/>
        </authorList>
    </citation>
    <scope>NUCLEOTIDE SEQUENCE [LARGE SCALE GENOMIC DNA]</scope>
    <source>
        <strain evidence="9 10">JM</strain>
    </source>
</reference>
<dbReference type="InterPro" id="IPR051684">
    <property type="entry name" value="Electron_Trans/Redox"/>
</dbReference>
<comment type="caution">
    <text evidence="9">The sequence shown here is derived from an EMBL/GenBank/DDBJ whole genome shotgun (WGS) entry which is preliminary data.</text>
</comment>
<evidence type="ECO:0000256" key="6">
    <source>
        <dbReference type="ARBA" id="ARBA00023014"/>
    </source>
</evidence>
<dbReference type="PROSITE" id="PS51379">
    <property type="entry name" value="4FE4S_FER_2"/>
    <property type="match status" value="2"/>
</dbReference>
<feature type="transmembrane region" description="Helical" evidence="7">
    <location>
        <begin position="92"/>
        <end position="110"/>
    </location>
</feature>
<keyword evidence="6" id="KW-0411">Iron-sulfur</keyword>
<dbReference type="Gene3D" id="3.30.70.20">
    <property type="match status" value="1"/>
</dbReference>
<evidence type="ECO:0000313" key="9">
    <source>
        <dbReference type="EMBL" id="TYC84026.1"/>
    </source>
</evidence>
<dbReference type="EMBL" id="VSLA01000027">
    <property type="protein sequence ID" value="TYC84026.1"/>
    <property type="molecule type" value="Genomic_DNA"/>
</dbReference>
<feature type="transmembrane region" description="Helical" evidence="7">
    <location>
        <begin position="252"/>
        <end position="269"/>
    </location>
</feature>
<accession>A0A5D0WIC7</accession>
<evidence type="ECO:0000259" key="8">
    <source>
        <dbReference type="PROSITE" id="PS51379"/>
    </source>
</evidence>
<name>A0A5D0WIC7_9FIRM</name>
<organism evidence="9 10">
    <name type="scientific">Acetobacterium wieringae</name>
    <dbReference type="NCBI Taxonomy" id="52694"/>
    <lineage>
        <taxon>Bacteria</taxon>
        <taxon>Bacillati</taxon>
        <taxon>Bacillota</taxon>
        <taxon>Clostridia</taxon>
        <taxon>Eubacteriales</taxon>
        <taxon>Eubacteriaceae</taxon>
        <taxon>Acetobacterium</taxon>
    </lineage>
</organism>
<evidence type="ECO:0000313" key="10">
    <source>
        <dbReference type="Proteomes" id="UP000322619"/>
    </source>
</evidence>
<dbReference type="InterPro" id="IPR017896">
    <property type="entry name" value="4Fe4S_Fe-S-bd"/>
</dbReference>
<feature type="transmembrane region" description="Helical" evidence="7">
    <location>
        <begin position="62"/>
        <end position="80"/>
    </location>
</feature>
<gene>
    <name evidence="9" type="ORF">FXB42_13680</name>
</gene>
<dbReference type="GO" id="GO:0005886">
    <property type="term" value="C:plasma membrane"/>
    <property type="evidence" value="ECO:0007669"/>
    <property type="project" value="TreeGrafter"/>
</dbReference>
<keyword evidence="1" id="KW-0813">Transport</keyword>
<feature type="transmembrane region" description="Helical" evidence="7">
    <location>
        <begin position="21"/>
        <end position="42"/>
    </location>
</feature>
<keyword evidence="4" id="KW-0249">Electron transport</keyword>
<keyword evidence="2" id="KW-0004">4Fe-4S</keyword>
<dbReference type="GO" id="GO:0051539">
    <property type="term" value="F:4 iron, 4 sulfur cluster binding"/>
    <property type="evidence" value="ECO:0007669"/>
    <property type="project" value="UniProtKB-KW"/>
</dbReference>
<feature type="domain" description="4Fe-4S ferredoxin-type" evidence="8">
    <location>
        <begin position="293"/>
        <end position="321"/>
    </location>
</feature>
<dbReference type="RefSeq" id="WP_148638241.1">
    <property type="nucleotide sequence ID" value="NZ_VSLA01000027.1"/>
</dbReference>
<evidence type="ECO:0000256" key="7">
    <source>
        <dbReference type="SAM" id="Phobius"/>
    </source>
</evidence>
<dbReference type="Proteomes" id="UP000322619">
    <property type="component" value="Unassembled WGS sequence"/>
</dbReference>
<keyword evidence="3" id="KW-0479">Metal-binding</keyword>
<protein>
    <submittedName>
        <fullName evidence="9">4Fe-4S dicluster domain-containing protein</fullName>
    </submittedName>
</protein>
<proteinExistence type="predicted"/>
<feature type="domain" description="4Fe-4S ferredoxin-type" evidence="8">
    <location>
        <begin position="325"/>
        <end position="353"/>
    </location>
</feature>
<evidence type="ECO:0000256" key="1">
    <source>
        <dbReference type="ARBA" id="ARBA00022448"/>
    </source>
</evidence>
<dbReference type="AlphaFoldDB" id="A0A5D0WIC7"/>
<keyword evidence="7" id="KW-0472">Membrane</keyword>
<dbReference type="PANTHER" id="PTHR30176">
    <property type="entry name" value="FERREDOXIN-TYPE PROTEIN NAPH"/>
    <property type="match status" value="1"/>
</dbReference>
<evidence type="ECO:0000256" key="2">
    <source>
        <dbReference type="ARBA" id="ARBA00022485"/>
    </source>
</evidence>
<feature type="transmembrane region" description="Helical" evidence="7">
    <location>
        <begin position="142"/>
        <end position="167"/>
    </location>
</feature>
<dbReference type="PROSITE" id="PS00198">
    <property type="entry name" value="4FE4S_FER_1"/>
    <property type="match status" value="1"/>
</dbReference>
<dbReference type="PANTHER" id="PTHR30176:SF3">
    <property type="entry name" value="FERREDOXIN-TYPE PROTEIN NAPH"/>
    <property type="match status" value="1"/>
</dbReference>
<feature type="transmembrane region" description="Helical" evidence="7">
    <location>
        <begin position="212"/>
        <end position="232"/>
    </location>
</feature>
<evidence type="ECO:0000256" key="3">
    <source>
        <dbReference type="ARBA" id="ARBA00022723"/>
    </source>
</evidence>
<dbReference type="Pfam" id="PF13187">
    <property type="entry name" value="Fer4_9"/>
    <property type="match status" value="1"/>
</dbReference>
<sequence>MASHRNSSETKASSEIKALKAILWVYIILCLIIAGLNFGYVSRATPEVAAFIAWLWGFYENWVKTSFIVIGSFLTLRIIGASGRTEMRKRNLTGFIVMALVVHIVGPILLDNQELYFFAMPLPWTTIPLQLMDPNTTFYLKYLPVFGLTGIALALAFYLLITIVVLVGTLLWGRRWQCATLCLFNGFASEVFDPVMPLLGTRKKLKARGLKVFAILRWLFLAVAIGFTVYWVLYLLGLPLANSETVAKIETYKYLAAELLMAMFFWVAFSGRGYCYYCPLGTVVGLLGKLVGQQITTNQSNCIQCGRCNVACPMTIDLKSRAATGRPVSELRCVGCGHCVDSCPTETLAYSTRFLEHFKSNNN</sequence>
<keyword evidence="7" id="KW-1133">Transmembrane helix</keyword>
<dbReference type="GO" id="GO:0046872">
    <property type="term" value="F:metal ion binding"/>
    <property type="evidence" value="ECO:0007669"/>
    <property type="project" value="UniProtKB-KW"/>
</dbReference>